<dbReference type="SUPFAM" id="SSF56176">
    <property type="entry name" value="FAD-binding/transporter-associated domain-like"/>
    <property type="match status" value="1"/>
</dbReference>
<dbReference type="Gene3D" id="3.40.462.20">
    <property type="match status" value="1"/>
</dbReference>
<proteinExistence type="inferred from homology"/>
<dbReference type="InterPro" id="IPR012951">
    <property type="entry name" value="BBE"/>
</dbReference>
<dbReference type="PANTHER" id="PTHR42973:SF9">
    <property type="entry name" value="FAD-BINDING PCMH-TYPE DOMAIN-CONTAINING PROTEIN-RELATED"/>
    <property type="match status" value="1"/>
</dbReference>
<reference evidence="7" key="1">
    <citation type="journal article" date="2021" name="Nat. Commun.">
        <title>Genetic determinants of endophytism in the Arabidopsis root mycobiome.</title>
        <authorList>
            <person name="Mesny F."/>
            <person name="Miyauchi S."/>
            <person name="Thiergart T."/>
            <person name="Pickel B."/>
            <person name="Atanasova L."/>
            <person name="Karlsson M."/>
            <person name="Huettel B."/>
            <person name="Barry K.W."/>
            <person name="Haridas S."/>
            <person name="Chen C."/>
            <person name="Bauer D."/>
            <person name="Andreopoulos W."/>
            <person name="Pangilinan J."/>
            <person name="LaButti K."/>
            <person name="Riley R."/>
            <person name="Lipzen A."/>
            <person name="Clum A."/>
            <person name="Drula E."/>
            <person name="Henrissat B."/>
            <person name="Kohler A."/>
            <person name="Grigoriev I.V."/>
            <person name="Martin F.M."/>
            <person name="Hacquard S."/>
        </authorList>
    </citation>
    <scope>NUCLEOTIDE SEQUENCE</scope>
    <source>
        <strain evidence="7">MPI-SDFR-AT-0117</strain>
    </source>
</reference>
<dbReference type="Pfam" id="PF08031">
    <property type="entry name" value="BBE"/>
    <property type="match status" value="1"/>
</dbReference>
<dbReference type="EMBL" id="JAGSXJ010000007">
    <property type="protein sequence ID" value="KAH6689846.1"/>
    <property type="molecule type" value="Genomic_DNA"/>
</dbReference>
<evidence type="ECO:0000259" key="6">
    <source>
        <dbReference type="Pfam" id="PF08031"/>
    </source>
</evidence>
<name>A0A9P8VDZ6_9PEZI</name>
<dbReference type="InterPro" id="IPR016164">
    <property type="entry name" value="FAD-linked_Oxase-like_C"/>
</dbReference>
<evidence type="ECO:0000256" key="2">
    <source>
        <dbReference type="ARBA" id="ARBA00005466"/>
    </source>
</evidence>
<dbReference type="GO" id="GO:0016491">
    <property type="term" value="F:oxidoreductase activity"/>
    <property type="evidence" value="ECO:0007669"/>
    <property type="project" value="UniProtKB-KW"/>
</dbReference>
<gene>
    <name evidence="7" type="ORF">F5X68DRAFT_204355</name>
</gene>
<comment type="similarity">
    <text evidence="2">Belongs to the oxygen-dependent FAD-linked oxidoreductase family.</text>
</comment>
<organism evidence="7 8">
    <name type="scientific">Plectosphaerella plurivora</name>
    <dbReference type="NCBI Taxonomy" id="936078"/>
    <lineage>
        <taxon>Eukaryota</taxon>
        <taxon>Fungi</taxon>
        <taxon>Dikarya</taxon>
        <taxon>Ascomycota</taxon>
        <taxon>Pezizomycotina</taxon>
        <taxon>Sordariomycetes</taxon>
        <taxon>Hypocreomycetidae</taxon>
        <taxon>Glomerellales</taxon>
        <taxon>Plectosphaerellaceae</taxon>
        <taxon>Plectosphaerella</taxon>
    </lineage>
</organism>
<evidence type="ECO:0000256" key="4">
    <source>
        <dbReference type="ARBA" id="ARBA00022827"/>
    </source>
</evidence>
<evidence type="ECO:0000256" key="1">
    <source>
        <dbReference type="ARBA" id="ARBA00001974"/>
    </source>
</evidence>
<sequence>MMVDSLRSAQLVIANGSVVTVSATSNSDLFWAVRGAGANFGIVVEATFEVYDLTSPMVASTDLIFAPADAPAIIEFLQAFGDHAPEKLGIILTGAYQAGSLTLVMNAVYHGPVSELEQIMSPLLATTTPLAKRDVVVPWNRLIYEVFFGLSDPSPEASCGNKSKLRTVYGAGLDRYNVGVIVKFLKALAQFYDTYPGARESMFFIQHFSQQKVQQVPADATAYPWRDITSHVLWTFTFNDTSIAEPVNNFVRGWRDIFTSNSGFTKPHLYVNYGHGDEPSETLYGASKLPRLRRLKALWDPKNLFRYHHNFR</sequence>
<evidence type="ECO:0000256" key="5">
    <source>
        <dbReference type="ARBA" id="ARBA00023002"/>
    </source>
</evidence>
<evidence type="ECO:0000313" key="8">
    <source>
        <dbReference type="Proteomes" id="UP000770015"/>
    </source>
</evidence>
<dbReference type="GO" id="GO:0050660">
    <property type="term" value="F:flavin adenine dinucleotide binding"/>
    <property type="evidence" value="ECO:0007669"/>
    <property type="project" value="InterPro"/>
</dbReference>
<dbReference type="OrthoDB" id="415825at2759"/>
<feature type="non-terminal residue" evidence="7">
    <location>
        <position position="312"/>
    </location>
</feature>
<evidence type="ECO:0000313" key="7">
    <source>
        <dbReference type="EMBL" id="KAH6689846.1"/>
    </source>
</evidence>
<dbReference type="AlphaFoldDB" id="A0A9P8VDZ6"/>
<comment type="caution">
    <text evidence="7">The sequence shown here is derived from an EMBL/GenBank/DDBJ whole genome shotgun (WGS) entry which is preliminary data.</text>
</comment>
<dbReference type="InterPro" id="IPR036318">
    <property type="entry name" value="FAD-bd_PCMH-like_sf"/>
</dbReference>
<keyword evidence="5" id="KW-0560">Oxidoreductase</keyword>
<dbReference type="PANTHER" id="PTHR42973">
    <property type="entry name" value="BINDING OXIDOREDUCTASE, PUTATIVE (AFU_ORTHOLOGUE AFUA_1G17690)-RELATED"/>
    <property type="match status" value="1"/>
</dbReference>
<keyword evidence="4" id="KW-0274">FAD</keyword>
<protein>
    <recommendedName>
        <fullName evidence="6">Berberine/berberine-like domain-containing protein</fullName>
    </recommendedName>
</protein>
<dbReference type="InterPro" id="IPR016169">
    <property type="entry name" value="FAD-bd_PCMH_sub2"/>
</dbReference>
<dbReference type="Gene3D" id="3.30.465.10">
    <property type="match status" value="1"/>
</dbReference>
<evidence type="ECO:0000256" key="3">
    <source>
        <dbReference type="ARBA" id="ARBA00022630"/>
    </source>
</evidence>
<keyword evidence="8" id="KW-1185">Reference proteome</keyword>
<dbReference type="SUPFAM" id="SSF55103">
    <property type="entry name" value="FAD-linked oxidases, C-terminal domain"/>
    <property type="match status" value="1"/>
</dbReference>
<feature type="domain" description="Berberine/berberine-like" evidence="6">
    <location>
        <begin position="270"/>
        <end position="310"/>
    </location>
</feature>
<accession>A0A9P8VDZ6</accession>
<keyword evidence="3" id="KW-0285">Flavoprotein</keyword>
<dbReference type="InterPro" id="IPR050416">
    <property type="entry name" value="FAD-linked_Oxidoreductase"/>
</dbReference>
<comment type="cofactor">
    <cofactor evidence="1">
        <name>FAD</name>
        <dbReference type="ChEBI" id="CHEBI:57692"/>
    </cofactor>
</comment>
<dbReference type="Proteomes" id="UP000770015">
    <property type="component" value="Unassembled WGS sequence"/>
</dbReference>